<keyword evidence="3" id="KW-1185">Reference proteome</keyword>
<protein>
    <recommendedName>
        <fullName evidence="1">Subtilisin-like protease fibronectin type-III domain-containing protein</fullName>
    </recommendedName>
</protein>
<sequence length="99" mass="10641">MQALIESGKSFTDEFSRTVTNVDPVGSTYKAKVITVSHINVSVKPSALSFRSSGEKNSLVVTVSGKGLPIKIRVSASIMWSDGTHNVRSPIVVYTNEVT</sequence>
<accession>A0A7N2LFT6</accession>
<organism evidence="2 3">
    <name type="scientific">Quercus lobata</name>
    <name type="common">Valley oak</name>
    <dbReference type="NCBI Taxonomy" id="97700"/>
    <lineage>
        <taxon>Eukaryota</taxon>
        <taxon>Viridiplantae</taxon>
        <taxon>Streptophyta</taxon>
        <taxon>Embryophyta</taxon>
        <taxon>Tracheophyta</taxon>
        <taxon>Spermatophyta</taxon>
        <taxon>Magnoliopsida</taxon>
        <taxon>eudicotyledons</taxon>
        <taxon>Gunneridae</taxon>
        <taxon>Pentapetalae</taxon>
        <taxon>rosids</taxon>
        <taxon>fabids</taxon>
        <taxon>Fagales</taxon>
        <taxon>Fagaceae</taxon>
        <taxon>Quercus</taxon>
    </lineage>
</organism>
<evidence type="ECO:0000313" key="3">
    <source>
        <dbReference type="Proteomes" id="UP000594261"/>
    </source>
</evidence>
<dbReference type="InterPro" id="IPR041469">
    <property type="entry name" value="Subtilisin-like_FN3"/>
</dbReference>
<dbReference type="EMBL" id="LRBV02000004">
    <property type="status" value="NOT_ANNOTATED_CDS"/>
    <property type="molecule type" value="Genomic_DNA"/>
</dbReference>
<dbReference type="AlphaFoldDB" id="A0A7N2LFT6"/>
<reference evidence="2 3" key="1">
    <citation type="journal article" date="2016" name="G3 (Bethesda)">
        <title>First Draft Assembly and Annotation of the Genome of a California Endemic Oak Quercus lobata Nee (Fagaceae).</title>
        <authorList>
            <person name="Sork V.L."/>
            <person name="Fitz-Gibbon S.T."/>
            <person name="Puiu D."/>
            <person name="Crepeau M."/>
            <person name="Gugger P.F."/>
            <person name="Sherman R."/>
            <person name="Stevens K."/>
            <person name="Langley C.H."/>
            <person name="Pellegrini M."/>
            <person name="Salzberg S.L."/>
        </authorList>
    </citation>
    <scope>NUCLEOTIDE SEQUENCE [LARGE SCALE GENOMIC DNA]</scope>
    <source>
        <strain evidence="2 3">cv. SW786</strain>
    </source>
</reference>
<evidence type="ECO:0000259" key="1">
    <source>
        <dbReference type="Pfam" id="PF17766"/>
    </source>
</evidence>
<dbReference type="Proteomes" id="UP000594261">
    <property type="component" value="Chromosome 4"/>
</dbReference>
<dbReference type="Gene3D" id="2.60.40.2310">
    <property type="match status" value="1"/>
</dbReference>
<dbReference type="InParanoid" id="A0A7N2LFT6"/>
<proteinExistence type="predicted"/>
<dbReference type="Gramene" id="QL04p054374:mrna">
    <property type="protein sequence ID" value="QL04p054374:mrna:CDS:1"/>
    <property type="gene ID" value="QL04p054374"/>
</dbReference>
<name>A0A7N2LFT6_QUELO</name>
<dbReference type="Pfam" id="PF17766">
    <property type="entry name" value="fn3_6"/>
    <property type="match status" value="1"/>
</dbReference>
<dbReference type="OMA" id="SASIMWS"/>
<feature type="domain" description="Subtilisin-like protease fibronectin type-III" evidence="1">
    <location>
        <begin position="7"/>
        <end position="93"/>
    </location>
</feature>
<dbReference type="EnsemblPlants" id="QL04p054374:mrna">
    <property type="protein sequence ID" value="QL04p054374:mrna:CDS:1"/>
    <property type="gene ID" value="QL04p054374"/>
</dbReference>
<evidence type="ECO:0000313" key="2">
    <source>
        <dbReference type="EnsemblPlants" id="QL04p054374:mrna:CDS:1"/>
    </source>
</evidence>
<reference evidence="2" key="2">
    <citation type="submission" date="2021-01" db="UniProtKB">
        <authorList>
            <consortium name="EnsemblPlants"/>
        </authorList>
    </citation>
    <scope>IDENTIFICATION</scope>
</reference>